<proteinExistence type="inferred from homology"/>
<evidence type="ECO:0000256" key="5">
    <source>
        <dbReference type="HAMAP-Rule" id="MF_00040"/>
    </source>
</evidence>
<sequence length="185" mass="21170">MEHELMRGARERMVRTLDVLQAELTKIHTGRANPALVENVTVDYYGTPTPLKHVAHIVAPDPDLITIRPFDRAQIPALEKAVLAADLGLNPQNDGQVIRIKIPRLSEERRTELVKIVGKRAEEAKVALRNVRREVREKLEAEKKDGRLAEDDHHRLQKALDDLTTEYVKRVDELVEKKAQEMRTL</sequence>
<evidence type="ECO:0000259" key="6">
    <source>
        <dbReference type="Pfam" id="PF01765"/>
    </source>
</evidence>
<dbReference type="HAMAP" id="MF_00040">
    <property type="entry name" value="RRF"/>
    <property type="match status" value="1"/>
</dbReference>
<keyword evidence="8" id="KW-1185">Reference proteome</keyword>
<dbReference type="Gene3D" id="3.30.1360.40">
    <property type="match status" value="1"/>
</dbReference>
<evidence type="ECO:0000256" key="4">
    <source>
        <dbReference type="ARBA" id="ARBA00022917"/>
    </source>
</evidence>
<dbReference type="PANTHER" id="PTHR20982">
    <property type="entry name" value="RIBOSOME RECYCLING FACTOR"/>
    <property type="match status" value="1"/>
</dbReference>
<evidence type="ECO:0000256" key="1">
    <source>
        <dbReference type="ARBA" id="ARBA00004496"/>
    </source>
</evidence>
<dbReference type="GO" id="GO:0005737">
    <property type="term" value="C:cytoplasm"/>
    <property type="evidence" value="ECO:0007669"/>
    <property type="project" value="UniProtKB-SubCell"/>
</dbReference>
<dbReference type="AlphaFoldDB" id="A0A2X3MKJ1"/>
<dbReference type="FunFam" id="1.10.132.20:FF:000001">
    <property type="entry name" value="Ribosome-recycling factor"/>
    <property type="match status" value="1"/>
</dbReference>
<reference evidence="8" key="1">
    <citation type="submission" date="2018-05" db="EMBL/GenBank/DDBJ databases">
        <authorList>
            <person name="Hao L."/>
        </authorList>
    </citation>
    <scope>NUCLEOTIDE SEQUENCE [LARGE SCALE GENOMIC DNA]</scope>
</reference>
<evidence type="ECO:0000313" key="8">
    <source>
        <dbReference type="Proteomes" id="UP000249818"/>
    </source>
</evidence>
<dbReference type="Proteomes" id="UP000249818">
    <property type="component" value="Chromosome BARAN1"/>
</dbReference>
<dbReference type="PANTHER" id="PTHR20982:SF3">
    <property type="entry name" value="MITOCHONDRIAL RIBOSOME RECYCLING FACTOR PSEUDO 1"/>
    <property type="match status" value="1"/>
</dbReference>
<dbReference type="FunFam" id="3.30.1360.40:FF:000001">
    <property type="entry name" value="Ribosome-recycling factor"/>
    <property type="match status" value="1"/>
</dbReference>
<organism evidence="7 8">
    <name type="scientific">Candidatus Bipolaricaulis anaerobius</name>
    <dbReference type="NCBI Taxonomy" id="2026885"/>
    <lineage>
        <taxon>Bacteria</taxon>
        <taxon>Candidatus Bipolaricaulota</taxon>
        <taxon>Candidatus Bipolaricaulia</taxon>
        <taxon>Candidatus Bipolaricaulales</taxon>
        <taxon>Candidatus Bipolaricaulaceae</taxon>
        <taxon>Candidatus Bipolaricaulis</taxon>
    </lineage>
</organism>
<feature type="domain" description="Ribosome recycling factor" evidence="6">
    <location>
        <begin position="20"/>
        <end position="182"/>
    </location>
</feature>
<accession>A0A2X3MKJ1</accession>
<dbReference type="InterPro" id="IPR023584">
    <property type="entry name" value="Ribosome_recyc_fac_dom"/>
</dbReference>
<dbReference type="Gene3D" id="1.10.132.20">
    <property type="entry name" value="Ribosome-recycling factor"/>
    <property type="match status" value="1"/>
</dbReference>
<dbReference type="KEGG" id="bana:BARAN1_0641"/>
<dbReference type="EMBL" id="LS483254">
    <property type="protein sequence ID" value="SQD92665.1"/>
    <property type="molecule type" value="Genomic_DNA"/>
</dbReference>
<protein>
    <recommendedName>
        <fullName evidence="5">Ribosome-recycling factor</fullName>
        <shortName evidence="5">RRF</shortName>
    </recommendedName>
    <alternativeName>
        <fullName evidence="5">Ribosome-releasing factor</fullName>
    </alternativeName>
</protein>
<dbReference type="GO" id="GO:0006415">
    <property type="term" value="P:translational termination"/>
    <property type="evidence" value="ECO:0007669"/>
    <property type="project" value="UniProtKB-UniRule"/>
</dbReference>
<dbReference type="CDD" id="cd00520">
    <property type="entry name" value="RRF"/>
    <property type="match status" value="1"/>
</dbReference>
<dbReference type="RefSeq" id="WP_157959425.1">
    <property type="nucleotide sequence ID" value="NZ_LS483254.1"/>
</dbReference>
<keyword evidence="3 5" id="KW-0963">Cytoplasm</keyword>
<dbReference type="InterPro" id="IPR002661">
    <property type="entry name" value="Ribosome_recyc_fac"/>
</dbReference>
<dbReference type="NCBIfam" id="TIGR00496">
    <property type="entry name" value="frr"/>
    <property type="match status" value="1"/>
</dbReference>
<evidence type="ECO:0000256" key="3">
    <source>
        <dbReference type="ARBA" id="ARBA00022490"/>
    </source>
</evidence>
<dbReference type="SUPFAM" id="SSF55194">
    <property type="entry name" value="Ribosome recycling factor, RRF"/>
    <property type="match status" value="1"/>
</dbReference>
<evidence type="ECO:0000313" key="7">
    <source>
        <dbReference type="EMBL" id="SQD92665.1"/>
    </source>
</evidence>
<dbReference type="InterPro" id="IPR036191">
    <property type="entry name" value="RRF_sf"/>
</dbReference>
<comment type="similarity">
    <text evidence="2 5">Belongs to the RRF family.</text>
</comment>
<dbReference type="GO" id="GO:0043023">
    <property type="term" value="F:ribosomal large subunit binding"/>
    <property type="evidence" value="ECO:0007669"/>
    <property type="project" value="TreeGrafter"/>
</dbReference>
<gene>
    <name evidence="5 7" type="primary">frr</name>
    <name evidence="7" type="ORF">BARAN1_0641</name>
</gene>
<dbReference type="OrthoDB" id="9804006at2"/>
<dbReference type="Pfam" id="PF01765">
    <property type="entry name" value="RRF"/>
    <property type="match status" value="1"/>
</dbReference>
<keyword evidence="4 5" id="KW-0648">Protein biosynthesis</keyword>
<comment type="subcellular location">
    <subcellularLocation>
        <location evidence="1 5">Cytoplasm</location>
    </subcellularLocation>
</comment>
<evidence type="ECO:0000256" key="2">
    <source>
        <dbReference type="ARBA" id="ARBA00005912"/>
    </source>
</evidence>
<name>A0A2X3MKJ1_9BACT</name>
<comment type="function">
    <text evidence="5">Responsible for the release of ribosomes from messenger RNA at the termination of protein biosynthesis. May increase the efficiency of translation by recycling ribosomes from one round of translation to another.</text>
</comment>